<evidence type="ECO:0000313" key="13">
    <source>
        <dbReference type="EMBL" id="WPY00556.1"/>
    </source>
</evidence>
<evidence type="ECO:0000256" key="12">
    <source>
        <dbReference type="RuleBase" id="RU362069"/>
    </source>
</evidence>
<dbReference type="PANTHER" id="PTHR30587">
    <property type="entry name" value="FLAGELLAR BIOSYNTHETIC PROTEIN FLIP"/>
    <property type="match status" value="1"/>
</dbReference>
<reference evidence="13 14" key="1">
    <citation type="submission" date="2022-10" db="EMBL/GenBank/DDBJ databases">
        <title>Host association and intracellularity evolved multiple times independently in the Rickettsiales.</title>
        <authorList>
            <person name="Castelli M."/>
            <person name="Nardi T."/>
            <person name="Gammuto L."/>
            <person name="Bellinzona G."/>
            <person name="Sabaneyeva E."/>
            <person name="Potekhin A."/>
            <person name="Serra V."/>
            <person name="Petroni G."/>
            <person name="Sassera D."/>
        </authorList>
    </citation>
    <scope>NUCLEOTIDE SEQUENCE [LARGE SCALE GENOMIC DNA]</scope>
    <source>
        <strain evidence="13 14">Kr 154-4</strain>
    </source>
</reference>
<dbReference type="PROSITE" id="PS01060">
    <property type="entry name" value="FLIP_1"/>
    <property type="match status" value="1"/>
</dbReference>
<keyword evidence="6 12" id="KW-1005">Bacterial flagellum biogenesis</keyword>
<keyword evidence="5 12" id="KW-0812">Transmembrane</keyword>
<keyword evidence="9 12" id="KW-0472">Membrane</keyword>
<keyword evidence="11 12" id="KW-1006">Bacterial flagellum protein export</keyword>
<name>A0ABZ0USG5_9RICK</name>
<organism evidence="13 14">
    <name type="scientific">Candidatus Trichorickettsia mobilis</name>
    <dbReference type="NCBI Taxonomy" id="1346319"/>
    <lineage>
        <taxon>Bacteria</taxon>
        <taxon>Pseudomonadati</taxon>
        <taxon>Pseudomonadota</taxon>
        <taxon>Alphaproteobacteria</taxon>
        <taxon>Rickettsiales</taxon>
        <taxon>Rickettsiaceae</taxon>
        <taxon>Rickettsieae</taxon>
        <taxon>Candidatus Trichorickettsia</taxon>
    </lineage>
</organism>
<comment type="subcellular location">
    <subcellularLocation>
        <location evidence="12">Cell membrane</location>
        <topology evidence="12">Multi-pass membrane protein</topology>
    </subcellularLocation>
    <subcellularLocation>
        <location evidence="12">Bacterial flagellum basal body</location>
    </subcellularLocation>
</comment>
<keyword evidence="8 12" id="KW-1133">Transmembrane helix</keyword>
<evidence type="ECO:0000256" key="11">
    <source>
        <dbReference type="ARBA" id="ARBA00023225"/>
    </source>
</evidence>
<dbReference type="InterPro" id="IPR005838">
    <property type="entry name" value="T3SS_IM_P"/>
</dbReference>
<dbReference type="RefSeq" id="WP_323738612.1">
    <property type="nucleotide sequence ID" value="NZ_CP112932.1"/>
</dbReference>
<dbReference type="PRINTS" id="PR00951">
    <property type="entry name" value="FLGBIOSNFLIP"/>
</dbReference>
<gene>
    <name evidence="12" type="primary">fliP</name>
    <name evidence="13" type="ORF">Trichorick_00436</name>
</gene>
<evidence type="ECO:0000256" key="9">
    <source>
        <dbReference type="ARBA" id="ARBA00023136"/>
    </source>
</evidence>
<dbReference type="Proteomes" id="UP001326613">
    <property type="component" value="Chromosome"/>
</dbReference>
<keyword evidence="7 12" id="KW-0653">Protein transport</keyword>
<evidence type="ECO:0000313" key="14">
    <source>
        <dbReference type="Proteomes" id="UP001326613"/>
    </source>
</evidence>
<evidence type="ECO:0000256" key="1">
    <source>
        <dbReference type="ARBA" id="ARBA00006257"/>
    </source>
</evidence>
<dbReference type="InterPro" id="IPR005837">
    <property type="entry name" value="FliP"/>
</dbReference>
<proteinExistence type="inferred from homology"/>
<evidence type="ECO:0000256" key="8">
    <source>
        <dbReference type="ARBA" id="ARBA00022989"/>
    </source>
</evidence>
<evidence type="ECO:0000256" key="7">
    <source>
        <dbReference type="ARBA" id="ARBA00022927"/>
    </source>
</evidence>
<dbReference type="PRINTS" id="PR01302">
    <property type="entry name" value="TYPE3IMPPROT"/>
</dbReference>
<comment type="similarity">
    <text evidence="1 12">Belongs to the FliP/MopC/SpaP family.</text>
</comment>
<evidence type="ECO:0000256" key="10">
    <source>
        <dbReference type="ARBA" id="ARBA00023143"/>
    </source>
</evidence>
<feature type="transmembrane region" description="Helical" evidence="12">
    <location>
        <begin position="51"/>
        <end position="77"/>
    </location>
</feature>
<keyword evidence="13" id="KW-0966">Cell projection</keyword>
<keyword evidence="13" id="KW-0282">Flagellum</keyword>
<protein>
    <recommendedName>
        <fullName evidence="2 12">Flagellar biosynthetic protein FliP</fullName>
    </recommendedName>
</protein>
<dbReference type="NCBIfam" id="NF009438">
    <property type="entry name" value="PRK12797.1"/>
    <property type="match status" value="1"/>
</dbReference>
<keyword evidence="13" id="KW-0969">Cilium</keyword>
<keyword evidence="14" id="KW-1185">Reference proteome</keyword>
<dbReference type="PROSITE" id="PS01061">
    <property type="entry name" value="FLIP_2"/>
    <property type="match status" value="1"/>
</dbReference>
<dbReference type="Pfam" id="PF00813">
    <property type="entry name" value="FliP"/>
    <property type="match status" value="1"/>
</dbReference>
<comment type="function">
    <text evidence="12">Plays a role in the flagellum-specific transport system.</text>
</comment>
<dbReference type="EMBL" id="CP112932">
    <property type="protein sequence ID" value="WPY00556.1"/>
    <property type="molecule type" value="Genomic_DNA"/>
</dbReference>
<feature type="transmembrane region" description="Helical" evidence="12">
    <location>
        <begin position="12"/>
        <end position="31"/>
    </location>
</feature>
<evidence type="ECO:0000256" key="2">
    <source>
        <dbReference type="ARBA" id="ARBA00021714"/>
    </source>
</evidence>
<sequence length="255" mass="28305">MQISSNHKTFLYPLLLFTVTLSFMAIAPTTFAATSNDLENILNNGSTTGRLIQIFLLIGVLGLAPSILIMGTSFVRISIVLSIVRTALGLQQTPPNQVIISLSLFLTFFIMSPSLEIAYEQGLKPLLIEQITEEEALPLIIQPFKKFMVNNTRTKDLDLFISIAKVDVPKDINDLPLKVIAPSFMISELKRGFEIGFLIFLPFLIIDIVVASILMAMGMMMMPPVMVALPFKIIFFVLIDGWYLLAGSLIQSFVT</sequence>
<keyword evidence="10" id="KW-0975">Bacterial flagellum</keyword>
<dbReference type="PANTHER" id="PTHR30587:SF0">
    <property type="entry name" value="FLAGELLAR BIOSYNTHETIC PROTEIN FLIP"/>
    <property type="match status" value="1"/>
</dbReference>
<keyword evidence="3 12" id="KW-0813">Transport</keyword>
<evidence type="ECO:0000256" key="5">
    <source>
        <dbReference type="ARBA" id="ARBA00022692"/>
    </source>
</evidence>
<accession>A0ABZ0USG5</accession>
<feature type="transmembrane region" description="Helical" evidence="12">
    <location>
        <begin position="233"/>
        <end position="254"/>
    </location>
</feature>
<evidence type="ECO:0000256" key="4">
    <source>
        <dbReference type="ARBA" id="ARBA00022475"/>
    </source>
</evidence>
<keyword evidence="4 12" id="KW-1003">Cell membrane</keyword>
<evidence type="ECO:0000256" key="3">
    <source>
        <dbReference type="ARBA" id="ARBA00022448"/>
    </source>
</evidence>
<dbReference type="NCBIfam" id="TIGR01103">
    <property type="entry name" value="fliP"/>
    <property type="match status" value="1"/>
</dbReference>
<evidence type="ECO:0000256" key="6">
    <source>
        <dbReference type="ARBA" id="ARBA00022795"/>
    </source>
</evidence>
<feature type="transmembrane region" description="Helical" evidence="12">
    <location>
        <begin position="195"/>
        <end position="221"/>
    </location>
</feature>